<gene>
    <name evidence="2" type="ORF">KP509_07G001400</name>
</gene>
<dbReference type="AlphaFoldDB" id="A0A8T2U816"/>
<dbReference type="Proteomes" id="UP000825935">
    <property type="component" value="Chromosome 7"/>
</dbReference>
<reference evidence="2" key="1">
    <citation type="submission" date="2021-08" db="EMBL/GenBank/DDBJ databases">
        <title>WGS assembly of Ceratopteris richardii.</title>
        <authorList>
            <person name="Marchant D.B."/>
            <person name="Chen G."/>
            <person name="Jenkins J."/>
            <person name="Shu S."/>
            <person name="Leebens-Mack J."/>
            <person name="Grimwood J."/>
            <person name="Schmutz J."/>
            <person name="Soltis P."/>
            <person name="Soltis D."/>
            <person name="Chen Z.-H."/>
        </authorList>
    </citation>
    <scope>NUCLEOTIDE SEQUENCE</scope>
    <source>
        <strain evidence="2">Whitten #5841</strain>
        <tissue evidence="2">Leaf</tissue>
    </source>
</reference>
<protein>
    <submittedName>
        <fullName evidence="2">Uncharacterized protein</fullName>
    </submittedName>
</protein>
<organism evidence="2 3">
    <name type="scientific">Ceratopteris richardii</name>
    <name type="common">Triangle waterfern</name>
    <dbReference type="NCBI Taxonomy" id="49495"/>
    <lineage>
        <taxon>Eukaryota</taxon>
        <taxon>Viridiplantae</taxon>
        <taxon>Streptophyta</taxon>
        <taxon>Embryophyta</taxon>
        <taxon>Tracheophyta</taxon>
        <taxon>Polypodiopsida</taxon>
        <taxon>Polypodiidae</taxon>
        <taxon>Polypodiales</taxon>
        <taxon>Pteridineae</taxon>
        <taxon>Pteridaceae</taxon>
        <taxon>Parkerioideae</taxon>
        <taxon>Ceratopteris</taxon>
    </lineage>
</organism>
<evidence type="ECO:0000313" key="2">
    <source>
        <dbReference type="EMBL" id="KAH7431967.1"/>
    </source>
</evidence>
<evidence type="ECO:0000313" key="3">
    <source>
        <dbReference type="Proteomes" id="UP000825935"/>
    </source>
</evidence>
<feature type="region of interest" description="Disordered" evidence="1">
    <location>
        <begin position="69"/>
        <end position="90"/>
    </location>
</feature>
<comment type="caution">
    <text evidence="2">The sequence shown here is derived from an EMBL/GenBank/DDBJ whole genome shotgun (WGS) entry which is preliminary data.</text>
</comment>
<proteinExistence type="predicted"/>
<name>A0A8T2U816_CERRI</name>
<evidence type="ECO:0000256" key="1">
    <source>
        <dbReference type="SAM" id="MobiDB-lite"/>
    </source>
</evidence>
<dbReference type="EMBL" id="CM035412">
    <property type="protein sequence ID" value="KAH7431967.1"/>
    <property type="molecule type" value="Genomic_DNA"/>
</dbReference>
<sequence>MRFNSSTPRATQSQDYSGVLLSKARCKYHGDWKQREEIERDANTRVLAALCGINLLFVQMNRDDSIKEDGFSKKADRKGKSQRTWDDVGG</sequence>
<keyword evidence="3" id="KW-1185">Reference proteome</keyword>
<accession>A0A8T2U816</accession>